<evidence type="ECO:0000313" key="2">
    <source>
        <dbReference type="EMBL" id="DAE26808.1"/>
    </source>
</evidence>
<organism evidence="2">
    <name type="scientific">virus sp. ctCsQ3</name>
    <dbReference type="NCBI Taxonomy" id="2826794"/>
    <lineage>
        <taxon>Viruses</taxon>
    </lineage>
</organism>
<dbReference type="EMBL" id="BK015823">
    <property type="protein sequence ID" value="DAE26808.1"/>
    <property type="molecule type" value="Genomic_DNA"/>
</dbReference>
<proteinExistence type="predicted"/>
<keyword evidence="1" id="KW-0812">Transmembrane</keyword>
<accession>A0A8S5R5Z4</accession>
<reference evidence="2" key="1">
    <citation type="journal article" date="2021" name="Proc. Natl. Acad. Sci. U.S.A.">
        <title>A Catalog of Tens of Thousands of Viruses from Human Metagenomes Reveals Hidden Associations with Chronic Diseases.</title>
        <authorList>
            <person name="Tisza M.J."/>
            <person name="Buck C.B."/>
        </authorList>
    </citation>
    <scope>NUCLEOTIDE SEQUENCE</scope>
    <source>
        <strain evidence="2">CtCsQ3</strain>
    </source>
</reference>
<evidence type="ECO:0000256" key="1">
    <source>
        <dbReference type="SAM" id="Phobius"/>
    </source>
</evidence>
<sequence>MNYILLILSFVLIKLGISLIESFVISWIACILGINIAFKIILFVVFIINLFLPAKGN</sequence>
<keyword evidence="1" id="KW-0472">Membrane</keyword>
<keyword evidence="1" id="KW-1133">Transmembrane helix</keyword>
<protein>
    <submittedName>
        <fullName evidence="2">Uncharacterized protein</fullName>
    </submittedName>
</protein>
<feature type="transmembrane region" description="Helical" evidence="1">
    <location>
        <begin position="26"/>
        <end position="52"/>
    </location>
</feature>
<name>A0A8S5R5Z4_9VIRU</name>